<dbReference type="AlphaFoldDB" id="A0A0M3HFL4"/>
<evidence type="ECO:0000313" key="2">
    <source>
        <dbReference type="WBParaSite" id="ALUE_0000030901-mRNA-1"/>
    </source>
</evidence>
<evidence type="ECO:0000313" key="1">
    <source>
        <dbReference type="Proteomes" id="UP000036681"/>
    </source>
</evidence>
<dbReference type="Gene3D" id="3.40.50.150">
    <property type="entry name" value="Vaccinia Virus protein VP39"/>
    <property type="match status" value="1"/>
</dbReference>
<dbReference type="InterPro" id="IPR029063">
    <property type="entry name" value="SAM-dependent_MTases_sf"/>
</dbReference>
<name>A0A0M3HFL4_ASCLU</name>
<proteinExistence type="predicted"/>
<accession>A0A0M3HFL4</accession>
<organism evidence="1 2">
    <name type="scientific">Ascaris lumbricoides</name>
    <name type="common">Giant roundworm</name>
    <dbReference type="NCBI Taxonomy" id="6252"/>
    <lineage>
        <taxon>Eukaryota</taxon>
        <taxon>Metazoa</taxon>
        <taxon>Ecdysozoa</taxon>
        <taxon>Nematoda</taxon>
        <taxon>Chromadorea</taxon>
        <taxon>Rhabditida</taxon>
        <taxon>Spirurina</taxon>
        <taxon>Ascaridomorpha</taxon>
        <taxon>Ascaridoidea</taxon>
        <taxon>Ascarididae</taxon>
        <taxon>Ascaris</taxon>
    </lineage>
</organism>
<keyword evidence="1" id="KW-1185">Reference proteome</keyword>
<sequence length="110" mass="12455">MIILDACKNTEGFVECPQKEFMGPHVIQLMARALSEQGILLINLLTTGDGAVSPDTVEKAFEESLKWCAHFDVPGVTNKVLACVKRHDWYEYMQSDVFHEDMQQYFTAIA</sequence>
<dbReference type="WBParaSite" id="ALUE_0000030901-mRNA-1">
    <property type="protein sequence ID" value="ALUE_0000030901-mRNA-1"/>
    <property type="gene ID" value="ALUE_0000030901"/>
</dbReference>
<dbReference type="Proteomes" id="UP000036681">
    <property type="component" value="Unplaced"/>
</dbReference>
<protein>
    <submittedName>
        <fullName evidence="2">Isochorismatase domain-containing protein</fullName>
    </submittedName>
</protein>
<reference evidence="2" key="1">
    <citation type="submission" date="2017-02" db="UniProtKB">
        <authorList>
            <consortium name="WormBaseParasite"/>
        </authorList>
    </citation>
    <scope>IDENTIFICATION</scope>
</reference>